<feature type="coiled-coil region" evidence="1">
    <location>
        <begin position="173"/>
        <end position="284"/>
    </location>
</feature>
<dbReference type="EMBL" id="GL377694">
    <property type="protein sequence ID" value="EFJ06814.1"/>
    <property type="molecule type" value="Genomic_DNA"/>
</dbReference>
<organism evidence="3">
    <name type="scientific">Selaginella moellendorffii</name>
    <name type="common">Spikemoss</name>
    <dbReference type="NCBI Taxonomy" id="88036"/>
    <lineage>
        <taxon>Eukaryota</taxon>
        <taxon>Viridiplantae</taxon>
        <taxon>Streptophyta</taxon>
        <taxon>Embryophyta</taxon>
        <taxon>Tracheophyta</taxon>
        <taxon>Lycopodiopsida</taxon>
        <taxon>Selaginellales</taxon>
        <taxon>Selaginellaceae</taxon>
        <taxon>Selaginella</taxon>
    </lineage>
</organism>
<accession>D8T967</accession>
<dbReference type="Gene3D" id="1.10.287.1490">
    <property type="match status" value="1"/>
</dbReference>
<protein>
    <submittedName>
        <fullName evidence="2">Uncharacterized protein</fullName>
    </submittedName>
</protein>
<dbReference type="KEGG" id="smo:SELMODRAFT_430364"/>
<dbReference type="InParanoid" id="D8T967"/>
<keyword evidence="3" id="KW-1185">Reference proteome</keyword>
<evidence type="ECO:0000313" key="2">
    <source>
        <dbReference type="EMBL" id="EFJ06814.1"/>
    </source>
</evidence>
<name>D8T967_SELML</name>
<sequence>MDSDGNLLADLVREPWVDGAEIEMEQAAMVEAWLDRLLVKILAAAAASFHGVNGGESQGFQSGLKRSGLDRKKLIESNGLEPRQVDLLYRGLYFHSIGMFRVLTELNLGEETAQKVMAAFKLLTSYLPKLEMEPIKYMGNGSSSNRARTKLEVSYMQLVQRTSAEKFARTEEKETFEAKIRELEANVLEKQQEIQSLRETVCERDQEIESCKKSLKDTKLANDALKAVMIRHEEELTRLQEECPDDLKELVRLREENELASKRLADIERQLRRTNDELEDAAFNTAELKKVKGINEKLTSMLATAEKDLNARTKLLNSANESMEKLDRDNYALNELYHEEAKRCAALRLQVQELLEEKEILTRSSMNAKLVAEVEALQKKVQQLLVENENYRSTLEKRTAAADKGEVQSLKAVIEGLYMEREDLKGAYSFMKERTGHVVDEMESCTLSLTALDDLLRTNAGVEACTEPRELKELVESARGNALKIISDAKSKEKADLLDAKHLHDDMLDVIKVATLIKMEKACQSIAEEARTDVVKQEFEMKYVQTVTEPNENALSLESFEALERKLETSKLALDSEISLRRSLEDKMKKTAEHIRSMELAYQEMVLSNQALRSEAESAKLNLQSTTSSVSLLKFELQEEKKAHGQTMCSLSALKTDRMNDMDRHSRSIDDLTKHFVHTLEEEKAAHAKTQAHLLQTLEALKQQAEAAEEHEKTFKSETGRQLQNYRNQISTVIREFQDTVAVCFVGIESVEKLLASEAPEIPSQGTSDTGAFWKALEVLLEALHGIIREGDETLLEPIKTIKHIAEEKTAGMVERASKLVPQLRQRAEECEQCMNSMKNSLTKVQEQAAVSALSLKSLTRQLWSSWYSSANFARSLHGIVTETVKGALELRKLIDEDTKQNNNQSLRYSKLLRGLEEAKSRLELQMDMCSALGQTLSKLFLEIAGRQMREHENEAPETKCGDDRSPFTGLGADSFIKDLAKSLEAEEVSVKERLDLELEMTKLKSKLKSEQVARIWRDKYIREFVNKYNAHFDGSLLVSKEVQTVGPMMFALRPELQNDAAASEFQTYWADLLEQAKKVSPLPRRVVKQTIADIYSSRIKYVRTATEMPAYLDIYFHSHCEHILEFMSSILKHKDIPEIQRFGKLAGIISRDYGKRNDHKFKVTAAKPEFL</sequence>
<feature type="coiled-coil region" evidence="1">
    <location>
        <begin position="691"/>
        <end position="718"/>
    </location>
</feature>
<evidence type="ECO:0000313" key="3">
    <source>
        <dbReference type="Proteomes" id="UP000001514"/>
    </source>
</evidence>
<dbReference type="AlphaFoldDB" id="D8T967"/>
<dbReference type="HOGENOM" id="CLU_286116_0_0_1"/>
<evidence type="ECO:0000256" key="1">
    <source>
        <dbReference type="SAM" id="Coils"/>
    </source>
</evidence>
<dbReference type="Proteomes" id="UP000001514">
    <property type="component" value="Unassembled WGS sequence"/>
</dbReference>
<dbReference type="Gramene" id="EFJ06814">
    <property type="protein sequence ID" value="EFJ06814"/>
    <property type="gene ID" value="SELMODRAFT_430364"/>
</dbReference>
<feature type="coiled-coil region" evidence="1">
    <location>
        <begin position="337"/>
        <end position="394"/>
    </location>
</feature>
<keyword evidence="1" id="KW-0175">Coiled coil</keyword>
<gene>
    <name evidence="2" type="ORF">SELMODRAFT_430364</name>
</gene>
<reference evidence="2 3" key="1">
    <citation type="journal article" date="2011" name="Science">
        <title>The Selaginella genome identifies genetic changes associated with the evolution of vascular plants.</title>
        <authorList>
            <person name="Banks J.A."/>
            <person name="Nishiyama T."/>
            <person name="Hasebe M."/>
            <person name="Bowman J.L."/>
            <person name="Gribskov M."/>
            <person name="dePamphilis C."/>
            <person name="Albert V.A."/>
            <person name="Aono N."/>
            <person name="Aoyama T."/>
            <person name="Ambrose B.A."/>
            <person name="Ashton N.W."/>
            <person name="Axtell M.J."/>
            <person name="Barker E."/>
            <person name="Barker M.S."/>
            <person name="Bennetzen J.L."/>
            <person name="Bonawitz N.D."/>
            <person name="Chapple C."/>
            <person name="Cheng C."/>
            <person name="Correa L.G."/>
            <person name="Dacre M."/>
            <person name="DeBarry J."/>
            <person name="Dreyer I."/>
            <person name="Elias M."/>
            <person name="Engstrom E.M."/>
            <person name="Estelle M."/>
            <person name="Feng L."/>
            <person name="Finet C."/>
            <person name="Floyd S.K."/>
            <person name="Frommer W.B."/>
            <person name="Fujita T."/>
            <person name="Gramzow L."/>
            <person name="Gutensohn M."/>
            <person name="Harholt J."/>
            <person name="Hattori M."/>
            <person name="Heyl A."/>
            <person name="Hirai T."/>
            <person name="Hiwatashi Y."/>
            <person name="Ishikawa M."/>
            <person name="Iwata M."/>
            <person name="Karol K.G."/>
            <person name="Koehler B."/>
            <person name="Kolukisaoglu U."/>
            <person name="Kubo M."/>
            <person name="Kurata T."/>
            <person name="Lalonde S."/>
            <person name="Li K."/>
            <person name="Li Y."/>
            <person name="Litt A."/>
            <person name="Lyons E."/>
            <person name="Manning G."/>
            <person name="Maruyama T."/>
            <person name="Michael T.P."/>
            <person name="Mikami K."/>
            <person name="Miyazaki S."/>
            <person name="Morinaga S."/>
            <person name="Murata T."/>
            <person name="Mueller-Roeber B."/>
            <person name="Nelson D.R."/>
            <person name="Obara M."/>
            <person name="Oguri Y."/>
            <person name="Olmstead R.G."/>
            <person name="Onodera N."/>
            <person name="Petersen B.L."/>
            <person name="Pils B."/>
            <person name="Prigge M."/>
            <person name="Rensing S.A."/>
            <person name="Riano-Pachon D.M."/>
            <person name="Roberts A.W."/>
            <person name="Sato Y."/>
            <person name="Scheller H.V."/>
            <person name="Schulz B."/>
            <person name="Schulz C."/>
            <person name="Shakirov E.V."/>
            <person name="Shibagaki N."/>
            <person name="Shinohara N."/>
            <person name="Shippen D.E."/>
            <person name="Soerensen I."/>
            <person name="Sotooka R."/>
            <person name="Sugimoto N."/>
            <person name="Sugita M."/>
            <person name="Sumikawa N."/>
            <person name="Tanurdzic M."/>
            <person name="Theissen G."/>
            <person name="Ulvskov P."/>
            <person name="Wakazuki S."/>
            <person name="Weng J.K."/>
            <person name="Willats W.W."/>
            <person name="Wipf D."/>
            <person name="Wolf P.G."/>
            <person name="Yang L."/>
            <person name="Zimmer A.D."/>
            <person name="Zhu Q."/>
            <person name="Mitros T."/>
            <person name="Hellsten U."/>
            <person name="Loque D."/>
            <person name="Otillar R."/>
            <person name="Salamov A."/>
            <person name="Schmutz J."/>
            <person name="Shapiro H."/>
            <person name="Lindquist E."/>
            <person name="Lucas S."/>
            <person name="Rokhsar D."/>
            <person name="Grigoriev I.V."/>
        </authorList>
    </citation>
    <scope>NUCLEOTIDE SEQUENCE [LARGE SCALE GENOMIC DNA]</scope>
</reference>
<proteinExistence type="predicted"/>